<evidence type="ECO:0000313" key="3">
    <source>
        <dbReference type="Proteomes" id="UP000321764"/>
    </source>
</evidence>
<sequence length="281" mass="31557">MALLDDIEIYPIKSTQGIALKQSSVQLSGLTGDRRYMLVDERGQFVTARKYPVLTQVSSTYQPGDQLQLTYSEPDAQVDSQLTINPADFTGDYTDTIIWKVGVRALLCGEKYDRWFSDILNKPVRLVYFAEQSSRLANSQPEKPVAFADSYPFLIASRASLNAVAEQCPEPVNIQQFRANIIVDECEPFAEDSWQRFKIGDVVFETVSPCVRCSLITVNPATAERSSIGEPFKTLTKQRMLEENGKKQGPTFGMNLVALNEGTIRVGDSVEVLEYRTPERY</sequence>
<dbReference type="InterPro" id="IPR011037">
    <property type="entry name" value="Pyrv_Knase-like_insert_dom_sf"/>
</dbReference>
<dbReference type="InterPro" id="IPR005303">
    <property type="entry name" value="MOCOS_middle"/>
</dbReference>
<proteinExistence type="predicted"/>
<organism evidence="2 3">
    <name type="scientific">Reinekea thalattae</name>
    <dbReference type="NCBI Taxonomy" id="2593301"/>
    <lineage>
        <taxon>Bacteria</taxon>
        <taxon>Pseudomonadati</taxon>
        <taxon>Pseudomonadota</taxon>
        <taxon>Gammaproteobacteria</taxon>
        <taxon>Oceanospirillales</taxon>
        <taxon>Saccharospirillaceae</taxon>
        <taxon>Reinekea</taxon>
    </lineage>
</organism>
<feature type="domain" description="MOSC" evidence="1">
    <location>
        <begin position="124"/>
        <end position="273"/>
    </location>
</feature>
<dbReference type="GO" id="GO:0030151">
    <property type="term" value="F:molybdenum ion binding"/>
    <property type="evidence" value="ECO:0007669"/>
    <property type="project" value="InterPro"/>
</dbReference>
<dbReference type="PANTHER" id="PTHR14237">
    <property type="entry name" value="MOLYBDOPTERIN COFACTOR SULFURASE MOSC"/>
    <property type="match status" value="1"/>
</dbReference>
<reference evidence="2 3" key="1">
    <citation type="submission" date="2019-07" db="EMBL/GenBank/DDBJ databases">
        <title>Reinekea sp. strain SSH23 genome sequencing and assembly.</title>
        <authorList>
            <person name="Kim I."/>
        </authorList>
    </citation>
    <scope>NUCLEOTIDE SEQUENCE [LARGE SCALE GENOMIC DNA]</scope>
    <source>
        <strain evidence="2 3">SSH23</strain>
    </source>
</reference>
<comment type="caution">
    <text evidence="2">The sequence shown here is derived from an EMBL/GenBank/DDBJ whole genome shotgun (WGS) entry which is preliminary data.</text>
</comment>
<dbReference type="SUPFAM" id="SSF141673">
    <property type="entry name" value="MOSC N-terminal domain-like"/>
    <property type="match status" value="1"/>
</dbReference>
<evidence type="ECO:0000259" key="1">
    <source>
        <dbReference type="PROSITE" id="PS51340"/>
    </source>
</evidence>
<dbReference type="EMBL" id="VKAD01000002">
    <property type="protein sequence ID" value="TXR51901.1"/>
    <property type="molecule type" value="Genomic_DNA"/>
</dbReference>
<gene>
    <name evidence="2" type="ORF">FME95_10775</name>
</gene>
<dbReference type="InterPro" id="IPR005302">
    <property type="entry name" value="MoCF_Sase_C"/>
</dbReference>
<name>A0A5C8Z3Z9_9GAMM</name>
<protein>
    <submittedName>
        <fullName evidence="2">MOSC domain-containing protein</fullName>
    </submittedName>
</protein>
<dbReference type="GO" id="GO:0030170">
    <property type="term" value="F:pyridoxal phosphate binding"/>
    <property type="evidence" value="ECO:0007669"/>
    <property type="project" value="InterPro"/>
</dbReference>
<dbReference type="PROSITE" id="PS51340">
    <property type="entry name" value="MOSC"/>
    <property type="match status" value="1"/>
</dbReference>
<dbReference type="GO" id="GO:0003824">
    <property type="term" value="F:catalytic activity"/>
    <property type="evidence" value="ECO:0007669"/>
    <property type="project" value="InterPro"/>
</dbReference>
<dbReference type="Gene3D" id="2.40.33.20">
    <property type="entry name" value="PK beta-barrel domain-like"/>
    <property type="match status" value="1"/>
</dbReference>
<dbReference type="Pfam" id="PF03476">
    <property type="entry name" value="MOSC_N"/>
    <property type="match status" value="1"/>
</dbReference>
<dbReference type="Proteomes" id="UP000321764">
    <property type="component" value="Unassembled WGS sequence"/>
</dbReference>
<evidence type="ECO:0000313" key="2">
    <source>
        <dbReference type="EMBL" id="TXR51901.1"/>
    </source>
</evidence>
<dbReference type="OrthoDB" id="581532at2"/>
<dbReference type="RefSeq" id="WP_147714498.1">
    <property type="nucleotide sequence ID" value="NZ_VKAD01000002.1"/>
</dbReference>
<accession>A0A5C8Z3Z9</accession>
<dbReference type="SUPFAM" id="SSF50800">
    <property type="entry name" value="PK beta-barrel domain-like"/>
    <property type="match status" value="1"/>
</dbReference>
<dbReference type="PANTHER" id="PTHR14237:SF19">
    <property type="entry name" value="MITOCHONDRIAL AMIDOXIME REDUCING COMPONENT 1"/>
    <property type="match status" value="1"/>
</dbReference>
<dbReference type="Pfam" id="PF03473">
    <property type="entry name" value="MOSC"/>
    <property type="match status" value="1"/>
</dbReference>
<keyword evidence="3" id="KW-1185">Reference proteome</keyword>
<dbReference type="AlphaFoldDB" id="A0A5C8Z3Z9"/>